<evidence type="ECO:0000256" key="3">
    <source>
        <dbReference type="ARBA" id="ARBA00023163"/>
    </source>
</evidence>
<evidence type="ECO:0000256" key="5">
    <source>
        <dbReference type="RuleBase" id="RU369086"/>
    </source>
</evidence>
<feature type="compositionally biased region" description="Basic and acidic residues" evidence="6">
    <location>
        <begin position="477"/>
        <end position="488"/>
    </location>
</feature>
<gene>
    <name evidence="8" type="ORF">KVT40_001610</name>
</gene>
<dbReference type="GO" id="GO:0006362">
    <property type="term" value="P:transcription elongation by RNA polymerase I"/>
    <property type="evidence" value="ECO:0007669"/>
    <property type="project" value="TreeGrafter"/>
</dbReference>
<evidence type="ECO:0000313" key="8">
    <source>
        <dbReference type="EMBL" id="KAG8629991.1"/>
    </source>
</evidence>
<feature type="compositionally biased region" description="Basic residues" evidence="6">
    <location>
        <begin position="125"/>
        <end position="135"/>
    </location>
</feature>
<dbReference type="InterPro" id="IPR041178">
    <property type="entry name" value="RPA43_OB"/>
</dbReference>
<dbReference type="InterPro" id="IPR045113">
    <property type="entry name" value="Rpb7-like"/>
</dbReference>
<proteinExistence type="predicted"/>
<evidence type="ECO:0000256" key="1">
    <source>
        <dbReference type="ARBA" id="ARBA00004123"/>
    </source>
</evidence>
<evidence type="ECO:0000256" key="2">
    <source>
        <dbReference type="ARBA" id="ARBA00022478"/>
    </source>
</evidence>
<dbReference type="PANTHER" id="PTHR12709:SF5">
    <property type="entry name" value="DNA-DIRECTED RNA POLYMERASE I SUBUNIT RPA43"/>
    <property type="match status" value="1"/>
</dbReference>
<keyword evidence="9" id="KW-1185">Reference proteome</keyword>
<dbReference type="GO" id="GO:0006352">
    <property type="term" value="P:DNA-templated transcription initiation"/>
    <property type="evidence" value="ECO:0007669"/>
    <property type="project" value="UniProtKB-UniRule"/>
</dbReference>
<dbReference type="OrthoDB" id="10250504at2759"/>
<reference evidence="8" key="1">
    <citation type="submission" date="2021-07" db="EMBL/GenBank/DDBJ databases">
        <title>Elsinoe batatas strain:CRI-CJ2 Genome sequencing and assembly.</title>
        <authorList>
            <person name="Huang L."/>
        </authorList>
    </citation>
    <scope>NUCLEOTIDE SEQUENCE</scope>
    <source>
        <strain evidence="8">CRI-CJ2</strain>
    </source>
</reference>
<feature type="region of interest" description="Disordered" evidence="6">
    <location>
        <begin position="1"/>
        <end position="157"/>
    </location>
</feature>
<evidence type="ECO:0000259" key="7">
    <source>
        <dbReference type="Pfam" id="PF17875"/>
    </source>
</evidence>
<dbReference type="InterPro" id="IPR036898">
    <property type="entry name" value="RNA_pol_Rpb7-like_N_sf"/>
</dbReference>
<name>A0A8K0L907_9PEZI</name>
<dbReference type="PANTHER" id="PTHR12709">
    <property type="entry name" value="DNA-DIRECTED RNA POLYMERASE II, III"/>
    <property type="match status" value="1"/>
</dbReference>
<dbReference type="Gene3D" id="3.30.1490.120">
    <property type="entry name" value="RNA polymerase Rpb7-like, N-terminal domain"/>
    <property type="match status" value="1"/>
</dbReference>
<feature type="compositionally biased region" description="Basic residues" evidence="6">
    <location>
        <begin position="489"/>
        <end position="498"/>
    </location>
</feature>
<dbReference type="Proteomes" id="UP000809789">
    <property type="component" value="Unassembled WGS sequence"/>
</dbReference>
<protein>
    <recommendedName>
        <fullName evidence="5">DNA-directed RNA polymerase subunit</fullName>
    </recommendedName>
</protein>
<evidence type="ECO:0000313" key="9">
    <source>
        <dbReference type="Proteomes" id="UP000809789"/>
    </source>
</evidence>
<dbReference type="Pfam" id="PF17875">
    <property type="entry name" value="RPA43_OB"/>
    <property type="match status" value="1"/>
</dbReference>
<keyword evidence="3 5" id="KW-0804">Transcription</keyword>
<comment type="caution">
    <text evidence="8">The sequence shown here is derived from an EMBL/GenBank/DDBJ whole genome shotgun (WGS) entry which is preliminary data.</text>
</comment>
<keyword evidence="4 5" id="KW-0539">Nucleus</keyword>
<comment type="subcellular location">
    <subcellularLocation>
        <location evidence="1 5">Nucleus</location>
    </subcellularLocation>
</comment>
<feature type="domain" description="RPA43 OB" evidence="7">
    <location>
        <begin position="331"/>
        <end position="467"/>
    </location>
</feature>
<organism evidence="8 9">
    <name type="scientific">Elsinoe batatas</name>
    <dbReference type="NCBI Taxonomy" id="2601811"/>
    <lineage>
        <taxon>Eukaryota</taxon>
        <taxon>Fungi</taxon>
        <taxon>Dikarya</taxon>
        <taxon>Ascomycota</taxon>
        <taxon>Pezizomycotina</taxon>
        <taxon>Dothideomycetes</taxon>
        <taxon>Dothideomycetidae</taxon>
        <taxon>Myriangiales</taxon>
        <taxon>Elsinoaceae</taxon>
        <taxon>Elsinoe</taxon>
    </lineage>
</organism>
<evidence type="ECO:0000256" key="6">
    <source>
        <dbReference type="SAM" id="MobiDB-lite"/>
    </source>
</evidence>
<evidence type="ECO:0000256" key="4">
    <source>
        <dbReference type="ARBA" id="ARBA00023242"/>
    </source>
</evidence>
<sequence>MSTDVMDVDTPTPRKHGKSRDKSERSSSKKRRREERSQEGAADPAVTEETSTPKPSKKRRKSDKADLNGTNGHVESLQVPIQAMGPNADEEQSAARKSKKKRKSDHGESVLELLSEDVTETQAASKKREKKKHKPRAEDDAPVQRSKSPSITLLPTPEPEVTIASSSTTYLNKGQVEKHTPFVQETASLLFPLAPSAFNFPLQGLCAEHLSPLLLTYYPPLDGIVLSYSRPRLSDTPETNPPYTRRPAHTYPNSRRPDTSPDASDSDPDSDAQSSLSQPSSISAPSRSPSPSQGPSRKRKTYTGPLILARTVDEYNTPLAWITADFLLLRPLRGVWLQGVVQVQNPSWLGLVCWNYFNAGIPRRRLPRGWKWVDAVRAKKAVREARRSVESADGEGEAQGEGEGGERDEDVVEVDKEGLVVDASEGFWVDEAGRKVQGTIEFKLIDFESAPNTERDRGFTSFTGTLLSDKEDEEVDKEEREREKGGREKGKRVVRSGV</sequence>
<dbReference type="Gene3D" id="2.40.50.1060">
    <property type="match status" value="1"/>
</dbReference>
<dbReference type="GO" id="GO:0005736">
    <property type="term" value="C:RNA polymerase I complex"/>
    <property type="evidence" value="ECO:0007669"/>
    <property type="project" value="TreeGrafter"/>
</dbReference>
<accession>A0A8K0L907</accession>
<feature type="region of interest" description="Disordered" evidence="6">
    <location>
        <begin position="452"/>
        <end position="498"/>
    </location>
</feature>
<comment type="function">
    <text evidence="5">DNA-dependent RNA polymerase which catalyzes the transcription of DNA into RNA using the four ribonucleoside triphosphates as substrates.</text>
</comment>
<feature type="compositionally biased region" description="Low complexity" evidence="6">
    <location>
        <begin position="271"/>
        <end position="295"/>
    </location>
</feature>
<feature type="region of interest" description="Disordered" evidence="6">
    <location>
        <begin position="231"/>
        <end position="302"/>
    </location>
</feature>
<keyword evidence="2 5" id="KW-0240">DNA-directed RNA polymerase</keyword>
<dbReference type="EMBL" id="JAESVG020000002">
    <property type="protein sequence ID" value="KAG8629991.1"/>
    <property type="molecule type" value="Genomic_DNA"/>
</dbReference>
<dbReference type="AlphaFoldDB" id="A0A8K0L907"/>
<feature type="region of interest" description="Disordered" evidence="6">
    <location>
        <begin position="384"/>
        <end position="411"/>
    </location>
</feature>